<dbReference type="SUPFAM" id="SSF63829">
    <property type="entry name" value="Calcium-dependent phosphotriesterase"/>
    <property type="match status" value="1"/>
</dbReference>
<evidence type="ECO:0000313" key="6">
    <source>
        <dbReference type="Proteomes" id="UP001445076"/>
    </source>
</evidence>
<feature type="binding site" evidence="3">
    <location>
        <position position="214"/>
    </location>
    <ligand>
        <name>a divalent metal cation</name>
        <dbReference type="ChEBI" id="CHEBI:60240"/>
    </ligand>
</feature>
<comment type="similarity">
    <text evidence="1">Belongs to the SMP-30/CGR1 family.</text>
</comment>
<dbReference type="InterPro" id="IPR011042">
    <property type="entry name" value="6-blade_b-propeller_TolB-like"/>
</dbReference>
<dbReference type="Proteomes" id="UP001445076">
    <property type="component" value="Unassembled WGS sequence"/>
</dbReference>
<evidence type="ECO:0000256" key="1">
    <source>
        <dbReference type="ARBA" id="ARBA00008853"/>
    </source>
</evidence>
<evidence type="ECO:0000259" key="4">
    <source>
        <dbReference type="Pfam" id="PF08450"/>
    </source>
</evidence>
<evidence type="ECO:0000256" key="3">
    <source>
        <dbReference type="PIRSR" id="PIRSR605511-2"/>
    </source>
</evidence>
<dbReference type="InterPro" id="IPR013658">
    <property type="entry name" value="SGL"/>
</dbReference>
<name>A0AAW0Y645_CHEQU</name>
<proteinExistence type="inferred from homology"/>
<dbReference type="GO" id="GO:0005509">
    <property type="term" value="F:calcium ion binding"/>
    <property type="evidence" value="ECO:0007669"/>
    <property type="project" value="TreeGrafter"/>
</dbReference>
<comment type="cofactor">
    <cofactor evidence="3">
        <name>Zn(2+)</name>
        <dbReference type="ChEBI" id="CHEBI:29105"/>
    </cofactor>
    <text evidence="3">Binds 1 divalent metal cation per subunit.</text>
</comment>
<keyword evidence="3" id="KW-0862">Zinc</keyword>
<keyword evidence="3" id="KW-0479">Metal-binding</keyword>
<evidence type="ECO:0000313" key="5">
    <source>
        <dbReference type="EMBL" id="KAK8747498.1"/>
    </source>
</evidence>
<dbReference type="PANTHER" id="PTHR10907">
    <property type="entry name" value="REGUCALCIN"/>
    <property type="match status" value="1"/>
</dbReference>
<feature type="binding site" evidence="3">
    <location>
        <position position="161"/>
    </location>
    <ligand>
        <name>a divalent metal cation</name>
        <dbReference type="ChEBI" id="CHEBI:60240"/>
    </ligand>
</feature>
<comment type="caution">
    <text evidence="5">The sequence shown here is derived from an EMBL/GenBank/DDBJ whole genome shotgun (WGS) entry which is preliminary data.</text>
</comment>
<dbReference type="Pfam" id="PF08450">
    <property type="entry name" value="SGL"/>
    <property type="match status" value="1"/>
</dbReference>
<gene>
    <name evidence="5" type="ORF">OTU49_016419</name>
</gene>
<dbReference type="Gene3D" id="2.120.10.30">
    <property type="entry name" value="TolB, C-terminal domain"/>
    <property type="match status" value="1"/>
</dbReference>
<dbReference type="PRINTS" id="PR01790">
    <property type="entry name" value="SMP30FAMILY"/>
</dbReference>
<dbReference type="InterPro" id="IPR005511">
    <property type="entry name" value="SMP-30"/>
</dbReference>
<keyword evidence="6" id="KW-1185">Reference proteome</keyword>
<feature type="binding site" evidence="3">
    <location>
        <position position="114"/>
    </location>
    <ligand>
        <name>substrate</name>
    </ligand>
</feature>
<feature type="binding site" evidence="3">
    <location>
        <position position="112"/>
    </location>
    <ligand>
        <name>substrate</name>
    </ligand>
</feature>
<feature type="domain" description="SMP-30/Gluconolactonase/LRE-like region" evidence="4">
    <location>
        <begin position="15"/>
        <end position="273"/>
    </location>
</feature>
<protein>
    <recommendedName>
        <fullName evidence="4">SMP-30/Gluconolactonase/LRE-like region domain-containing protein</fullName>
    </recommendedName>
</protein>
<dbReference type="GO" id="GO:0004341">
    <property type="term" value="F:gluconolactonase activity"/>
    <property type="evidence" value="ECO:0007669"/>
    <property type="project" value="TreeGrafter"/>
</dbReference>
<dbReference type="AlphaFoldDB" id="A0AAW0Y645"/>
<feature type="binding site" evidence="3">
    <location>
        <position position="17"/>
    </location>
    <ligand>
        <name>a divalent metal cation</name>
        <dbReference type="ChEBI" id="CHEBI:60240"/>
    </ligand>
</feature>
<feature type="active site" description="Proton donor/acceptor" evidence="2">
    <location>
        <position position="214"/>
    </location>
</feature>
<dbReference type="EMBL" id="JARKIK010000014">
    <property type="protein sequence ID" value="KAK8747498.1"/>
    <property type="molecule type" value="Genomic_DNA"/>
</dbReference>
<sequence>MSGYEVEPVTDTIAFGEGPHWSVEEQALYFVDFFEQLVRRYHPETSTHTKLHIEGGPVTMVVPHKTEKNTFVVSIGLTLAAVTWPDPTQDFSVSAEDIRILATVEQDLPDNRFNDGKCDAIGRLWAGTMSQAEEPDHMGNLYRLDIDRTITKVVEKLTYSNGLAWSEDNATMYHVDTLEYKVNAFDFDLTTGALSGRRVVFDFAEAGLSPAQPDGMTIDTDGNLWVAGYGVGTVYNIDPSDGKILRMVDQLPAQEITSVSWGGSDLDQLFVTCGNGPVLKVTGLGVKGRPAASCTVDISTVRGQ</sequence>
<organism evidence="5 6">
    <name type="scientific">Cherax quadricarinatus</name>
    <name type="common">Australian red claw crayfish</name>
    <dbReference type="NCBI Taxonomy" id="27406"/>
    <lineage>
        <taxon>Eukaryota</taxon>
        <taxon>Metazoa</taxon>
        <taxon>Ecdysozoa</taxon>
        <taxon>Arthropoda</taxon>
        <taxon>Crustacea</taxon>
        <taxon>Multicrustacea</taxon>
        <taxon>Malacostraca</taxon>
        <taxon>Eumalacostraca</taxon>
        <taxon>Eucarida</taxon>
        <taxon>Decapoda</taxon>
        <taxon>Pleocyemata</taxon>
        <taxon>Astacidea</taxon>
        <taxon>Parastacoidea</taxon>
        <taxon>Parastacidae</taxon>
        <taxon>Cherax</taxon>
    </lineage>
</organism>
<accession>A0AAW0Y645</accession>
<reference evidence="5 6" key="1">
    <citation type="journal article" date="2024" name="BMC Genomics">
        <title>Genome assembly of redclaw crayfish (Cherax quadricarinatus) provides insights into its immune adaptation and hypoxia tolerance.</title>
        <authorList>
            <person name="Liu Z."/>
            <person name="Zheng J."/>
            <person name="Li H."/>
            <person name="Fang K."/>
            <person name="Wang S."/>
            <person name="He J."/>
            <person name="Zhou D."/>
            <person name="Weng S."/>
            <person name="Chi M."/>
            <person name="Gu Z."/>
            <person name="He J."/>
            <person name="Li F."/>
            <person name="Wang M."/>
        </authorList>
    </citation>
    <scope>NUCLEOTIDE SEQUENCE [LARGE SCALE GENOMIC DNA]</scope>
    <source>
        <strain evidence="5">ZL_2023a</strain>
    </source>
</reference>
<dbReference type="GO" id="GO:0019853">
    <property type="term" value="P:L-ascorbic acid biosynthetic process"/>
    <property type="evidence" value="ECO:0007669"/>
    <property type="project" value="TreeGrafter"/>
</dbReference>
<dbReference type="PANTHER" id="PTHR10907:SF66">
    <property type="entry name" value="MIP34848P1-RELATED"/>
    <property type="match status" value="1"/>
</dbReference>
<evidence type="ECO:0000256" key="2">
    <source>
        <dbReference type="PIRSR" id="PIRSR605511-1"/>
    </source>
</evidence>